<accession>F7XMJ2</accession>
<evidence type="ECO:0000313" key="5">
    <source>
        <dbReference type="Proteomes" id="UP000006622"/>
    </source>
</evidence>
<dbReference type="OrthoDB" id="26412at2157"/>
<dbReference type="InterPro" id="IPR032466">
    <property type="entry name" value="Metal_Hydrolase"/>
</dbReference>
<dbReference type="GO" id="GO:0004536">
    <property type="term" value="F:DNA nuclease activity"/>
    <property type="evidence" value="ECO:0007669"/>
    <property type="project" value="InterPro"/>
</dbReference>
<dbReference type="HOGENOM" id="CLU_031506_5_2_2"/>
<dbReference type="PANTHER" id="PTHR46124:SF2">
    <property type="entry name" value="D-AMINOACYL-TRNA DEACYLASE"/>
    <property type="match status" value="1"/>
</dbReference>
<dbReference type="Proteomes" id="UP000006622">
    <property type="component" value="Chromosome"/>
</dbReference>
<feature type="binding site" evidence="3">
    <location>
        <position position="97"/>
    </location>
    <ligand>
        <name>a divalent metal cation</name>
        <dbReference type="ChEBI" id="CHEBI:60240"/>
        <label>1</label>
    </ligand>
</feature>
<dbReference type="EMBL" id="CP002101">
    <property type="protein sequence ID" value="AEH59915.1"/>
    <property type="molecule type" value="Genomic_DNA"/>
</dbReference>
<dbReference type="AlphaFoldDB" id="F7XMJ2"/>
<feature type="binding site" evidence="3">
    <location>
        <position position="156"/>
    </location>
    <ligand>
        <name>a divalent metal cation</name>
        <dbReference type="ChEBI" id="CHEBI:60240"/>
        <label>2</label>
    </ligand>
</feature>
<dbReference type="CDD" id="cd01310">
    <property type="entry name" value="TatD_DNAse"/>
    <property type="match status" value="1"/>
</dbReference>
<keyword evidence="1 3" id="KW-0479">Metal-binding</keyword>
<dbReference type="RefSeq" id="WP_013897354.1">
    <property type="nucleotide sequence ID" value="NC_015676.1"/>
</dbReference>
<proteinExistence type="predicted"/>
<evidence type="ECO:0000256" key="2">
    <source>
        <dbReference type="ARBA" id="ARBA00022801"/>
    </source>
</evidence>
<evidence type="ECO:0000256" key="1">
    <source>
        <dbReference type="ARBA" id="ARBA00022723"/>
    </source>
</evidence>
<organism evidence="4 5">
    <name type="scientific">Methanosalsum zhilinae (strain DSM 4017 / NBRC 107636 / OCM 62 / WeN5)</name>
    <name type="common">Methanohalophilus zhilinae</name>
    <dbReference type="NCBI Taxonomy" id="679901"/>
    <lineage>
        <taxon>Archaea</taxon>
        <taxon>Methanobacteriati</taxon>
        <taxon>Methanobacteriota</taxon>
        <taxon>Stenosarchaea group</taxon>
        <taxon>Methanomicrobia</taxon>
        <taxon>Methanosarcinales</taxon>
        <taxon>Methanosarcinaceae</taxon>
        <taxon>Methanosalsum</taxon>
    </lineage>
</organism>
<dbReference type="GO" id="GO:0016788">
    <property type="term" value="F:hydrolase activity, acting on ester bonds"/>
    <property type="evidence" value="ECO:0007669"/>
    <property type="project" value="InterPro"/>
</dbReference>
<dbReference type="PANTHER" id="PTHR46124">
    <property type="entry name" value="D-AMINOACYL-TRNA DEACYLASE"/>
    <property type="match status" value="1"/>
</dbReference>
<evidence type="ECO:0000256" key="3">
    <source>
        <dbReference type="PIRSR" id="PIRSR005902-1"/>
    </source>
</evidence>
<feature type="binding site" evidence="3">
    <location>
        <position position="204"/>
    </location>
    <ligand>
        <name>a divalent metal cation</name>
        <dbReference type="ChEBI" id="CHEBI:60240"/>
        <label>1</label>
    </ligand>
</feature>
<dbReference type="InterPro" id="IPR018228">
    <property type="entry name" value="DNase_TatD-rel_CS"/>
</dbReference>
<dbReference type="FunFam" id="3.20.20.140:FF:000005">
    <property type="entry name" value="TatD family hydrolase"/>
    <property type="match status" value="1"/>
</dbReference>
<dbReference type="GO" id="GO:0046872">
    <property type="term" value="F:metal ion binding"/>
    <property type="evidence" value="ECO:0007669"/>
    <property type="project" value="UniProtKB-KW"/>
</dbReference>
<feature type="binding site" evidence="3">
    <location>
        <position position="11"/>
    </location>
    <ligand>
        <name>a divalent metal cation</name>
        <dbReference type="ChEBI" id="CHEBI:60240"/>
        <label>1</label>
    </ligand>
</feature>
<dbReference type="KEGG" id="mzh:Mzhil_0034"/>
<dbReference type="PROSITE" id="PS01137">
    <property type="entry name" value="TATD_1"/>
    <property type="match status" value="1"/>
</dbReference>
<evidence type="ECO:0000313" key="4">
    <source>
        <dbReference type="EMBL" id="AEH59915.1"/>
    </source>
</evidence>
<gene>
    <name evidence="4" type="ordered locus">Mzhil_0034</name>
</gene>
<keyword evidence="5" id="KW-1185">Reference proteome</keyword>
<dbReference type="SUPFAM" id="SSF51556">
    <property type="entry name" value="Metallo-dependent hydrolases"/>
    <property type="match status" value="1"/>
</dbReference>
<dbReference type="InterPro" id="IPR001130">
    <property type="entry name" value="TatD-like"/>
</dbReference>
<name>F7XMJ2_METZD</name>
<keyword evidence="2 4" id="KW-0378">Hydrolase</keyword>
<sequence length="253" mass="28907">MTYHIIDSHCHLDFPKFNRDREEIIQRALNANVECMINSGIDYRTNISTLRLADEFENIYPTLGLSPMVAARKDRYDIDAILSQIEENMDHAVGIGEAGLDYHHYTDSHLRQNQIDVFHRVVEIAETADIPLVVHARKGEEDVLNIVEGLRCVVFHCYSGSLETLDKIISAGHYISIPSLVCYSNHHREIAWNTPLDRMVLETDSPYLSPRKNKRNEPSHLVDSLPVISQLHDTDEKRVAHKTAKNAKQIFGI</sequence>
<dbReference type="Gene3D" id="3.20.20.140">
    <property type="entry name" value="Metal-dependent hydrolases"/>
    <property type="match status" value="1"/>
</dbReference>
<feature type="binding site" evidence="3">
    <location>
        <position position="9"/>
    </location>
    <ligand>
        <name>a divalent metal cation</name>
        <dbReference type="ChEBI" id="CHEBI:60240"/>
        <label>1</label>
    </ligand>
</feature>
<dbReference type="GeneID" id="10821622"/>
<dbReference type="STRING" id="679901.Mzhil_0034"/>
<dbReference type="PIRSF" id="PIRSF005902">
    <property type="entry name" value="DNase_TatD"/>
    <property type="match status" value="1"/>
</dbReference>
<dbReference type="Pfam" id="PF01026">
    <property type="entry name" value="TatD_DNase"/>
    <property type="match status" value="1"/>
</dbReference>
<dbReference type="InterPro" id="IPR015991">
    <property type="entry name" value="TatD/YcfH-like"/>
</dbReference>
<feature type="binding site" evidence="3">
    <location>
        <position position="135"/>
    </location>
    <ligand>
        <name>a divalent metal cation</name>
        <dbReference type="ChEBI" id="CHEBI:60240"/>
        <label>2</label>
    </ligand>
</feature>
<dbReference type="NCBIfam" id="TIGR00010">
    <property type="entry name" value="YchF/TatD family DNA exonuclease"/>
    <property type="match status" value="1"/>
</dbReference>
<protein>
    <submittedName>
        <fullName evidence="4">Hydrolase, TatD family</fullName>
    </submittedName>
</protein>
<reference evidence="4 5" key="1">
    <citation type="submission" date="2010-07" db="EMBL/GenBank/DDBJ databases">
        <title>The complete genome of Methanosalsum zhilinae DSM 4017.</title>
        <authorList>
            <consortium name="US DOE Joint Genome Institute (JGI-PGF)"/>
            <person name="Lucas S."/>
            <person name="Copeland A."/>
            <person name="Lapidus A."/>
            <person name="Glavina del Rio T."/>
            <person name="Dalin E."/>
            <person name="Tice H."/>
            <person name="Bruce D."/>
            <person name="Goodwin L."/>
            <person name="Pitluck S."/>
            <person name="Kyrpides N."/>
            <person name="Mavromatis K."/>
            <person name="Ovchinnikova G."/>
            <person name="Daligault H."/>
            <person name="Detter J.C."/>
            <person name="Han C."/>
            <person name="Tapia R."/>
            <person name="Larimer F."/>
            <person name="Land M."/>
            <person name="Hauser L."/>
            <person name="Markowitz V."/>
            <person name="Cheng J.-F."/>
            <person name="Hugenholtz P."/>
            <person name="Woyke T."/>
            <person name="Wu D."/>
            <person name="Spring S."/>
            <person name="Schueler E."/>
            <person name="Brambilla E."/>
            <person name="Klenk H.-P."/>
            <person name="Eisen J.A."/>
        </authorList>
    </citation>
    <scope>NUCLEOTIDE SEQUENCE [LARGE SCALE GENOMIC DNA]</scope>
    <source>
        <strain evidence="5">DSM 4017 / NBRC 107636 / OCM 62 / WeN5</strain>
    </source>
</reference>